<feature type="compositionally biased region" description="Basic residues" evidence="1">
    <location>
        <begin position="243"/>
        <end position="258"/>
    </location>
</feature>
<dbReference type="HOGENOM" id="CLU_1077790_0_0_1"/>
<dbReference type="OMA" id="EMKSAYY"/>
<evidence type="ECO:0000256" key="1">
    <source>
        <dbReference type="SAM" id="MobiDB-lite"/>
    </source>
</evidence>
<reference evidence="3 4" key="1">
    <citation type="submission" date="2011-08" db="EMBL/GenBank/DDBJ databases">
        <authorList>
            <person name="Liu Z.J."/>
            <person name="Shi F.L."/>
            <person name="Lu J.Q."/>
            <person name="Li M."/>
            <person name="Wang Z.L."/>
        </authorList>
    </citation>
    <scope>NUCLEOTIDE SEQUENCE [LARGE SCALE GENOMIC DNA]</scope>
    <source>
        <strain evidence="3 4">USNM 41457</strain>
    </source>
</reference>
<proteinExistence type="predicted"/>
<keyword evidence="2" id="KW-0812">Transmembrane</keyword>
<accession>J8ZRV2</accession>
<name>J8ZRV2_EDHAE</name>
<feature type="transmembrane region" description="Helical" evidence="2">
    <location>
        <begin position="5"/>
        <end position="22"/>
    </location>
</feature>
<dbReference type="AlphaFoldDB" id="J8ZRV2"/>
<organism evidence="3 4">
    <name type="scientific">Edhazardia aedis (strain USNM 41457)</name>
    <name type="common">Microsporidian parasite</name>
    <dbReference type="NCBI Taxonomy" id="1003232"/>
    <lineage>
        <taxon>Eukaryota</taxon>
        <taxon>Fungi</taxon>
        <taxon>Fungi incertae sedis</taxon>
        <taxon>Microsporidia</taxon>
        <taxon>Edhazardia</taxon>
    </lineage>
</organism>
<evidence type="ECO:0000313" key="3">
    <source>
        <dbReference type="EMBL" id="EJW02423.1"/>
    </source>
</evidence>
<dbReference type="InParanoid" id="J8ZRV2"/>
<gene>
    <name evidence="3" type="ORF">EDEG_00279</name>
</gene>
<protein>
    <submittedName>
        <fullName evidence="3">Uncharacterized protein</fullName>
    </submittedName>
</protein>
<dbReference type="EMBL" id="AFBI03000003">
    <property type="protein sequence ID" value="EJW02423.1"/>
    <property type="molecule type" value="Genomic_DNA"/>
</dbReference>
<keyword evidence="4" id="KW-1185">Reference proteome</keyword>
<dbReference type="Proteomes" id="UP000003163">
    <property type="component" value="Unassembled WGS sequence"/>
</dbReference>
<dbReference type="VEuPathDB" id="MicrosporidiaDB:EDEG_00279"/>
<feature type="region of interest" description="Disordered" evidence="1">
    <location>
        <begin position="222"/>
        <end position="258"/>
    </location>
</feature>
<sequence length="258" mass="31151">MIIELVSICIITTLIIVFYYKSRPFFIKNSQISKILEERFKIAKKVDFALHQPVFLYENNSIFKYLFEIRILQRFFDPFYLLYPSEEQIILVGEINKPTNCFIFKRNKTITHLGLKLVPKQKGEFTNYKVYGNKIFYKFCVKYNVNIFYISYLPKKFEKNPEFRCNFFLQMDCNYKNFNPMIEELFLVLEALQGSDPSKIDEMKSAYYKAFSKKEVKLRVKQRDQERIKERQNSNKPYDSSKKDKKKLKNSRKITFKK</sequence>
<feature type="compositionally biased region" description="Basic and acidic residues" evidence="1">
    <location>
        <begin position="222"/>
        <end position="233"/>
    </location>
</feature>
<comment type="caution">
    <text evidence="3">The sequence shown here is derived from an EMBL/GenBank/DDBJ whole genome shotgun (WGS) entry which is preliminary data.</text>
</comment>
<keyword evidence="2" id="KW-0472">Membrane</keyword>
<dbReference type="OrthoDB" id="2199106at2759"/>
<evidence type="ECO:0000256" key="2">
    <source>
        <dbReference type="SAM" id="Phobius"/>
    </source>
</evidence>
<keyword evidence="2" id="KW-1133">Transmembrane helix</keyword>
<evidence type="ECO:0000313" key="4">
    <source>
        <dbReference type="Proteomes" id="UP000003163"/>
    </source>
</evidence>
<reference evidence="4" key="2">
    <citation type="submission" date="2015-07" db="EMBL/GenBank/DDBJ databases">
        <title>Contrasting host-pathogen interactions and genome evolution in two generalist and specialist microsporidian pathogens of mosquitoes.</title>
        <authorList>
            <consortium name="The Broad Institute Genomics Platform"/>
            <consortium name="The Broad Institute Genome Sequencing Center for Infectious Disease"/>
            <person name="Cuomo C.A."/>
            <person name="Sanscrainte N.D."/>
            <person name="Goldberg J.M."/>
            <person name="Heiman D."/>
            <person name="Young S."/>
            <person name="Zeng Q."/>
            <person name="Becnel J.J."/>
            <person name="Birren B.W."/>
        </authorList>
    </citation>
    <scope>NUCLEOTIDE SEQUENCE [LARGE SCALE GENOMIC DNA]</scope>
    <source>
        <strain evidence="4">USNM 41457</strain>
    </source>
</reference>